<proteinExistence type="inferred from homology"/>
<evidence type="ECO:0000313" key="8">
    <source>
        <dbReference type="Proteomes" id="UP000694480"/>
    </source>
</evidence>
<organism evidence="7 8">
    <name type="scientific">Planobacterium oryzisoli</name>
    <dbReference type="NCBI Taxonomy" id="2771435"/>
    <lineage>
        <taxon>Bacteria</taxon>
        <taxon>Pseudomonadati</taxon>
        <taxon>Bacteroidota</taxon>
        <taxon>Flavobacteriia</taxon>
        <taxon>Flavobacteriales</taxon>
        <taxon>Weeksellaceae</taxon>
        <taxon>Chryseobacterium group</taxon>
        <taxon>Chryseobacterium</taxon>
    </lineage>
</organism>
<dbReference type="PIRSF" id="PIRSF006278">
    <property type="entry name" value="ACCD_DCysDesulf"/>
    <property type="match status" value="1"/>
</dbReference>
<feature type="modified residue" description="N6-(pyridoxal phosphate)lysine" evidence="5">
    <location>
        <position position="40"/>
    </location>
</feature>
<gene>
    <name evidence="7" type="ORF">IC612_01910</name>
</gene>
<evidence type="ECO:0000256" key="5">
    <source>
        <dbReference type="PIRSR" id="PIRSR006278-2"/>
    </source>
</evidence>
<protein>
    <submittedName>
        <fullName evidence="7">Pyridoxal-phosphate dependent enzyme</fullName>
    </submittedName>
</protein>
<evidence type="ECO:0000256" key="4">
    <source>
        <dbReference type="PIRSR" id="PIRSR006278-1"/>
    </source>
</evidence>
<dbReference type="Gene3D" id="3.40.50.1100">
    <property type="match status" value="2"/>
</dbReference>
<evidence type="ECO:0000256" key="1">
    <source>
        <dbReference type="ARBA" id="ARBA00001933"/>
    </source>
</evidence>
<dbReference type="SUPFAM" id="SSF53686">
    <property type="entry name" value="Tryptophan synthase beta subunit-like PLP-dependent enzymes"/>
    <property type="match status" value="1"/>
</dbReference>
<dbReference type="AlphaFoldDB" id="A0A930YUK9"/>
<dbReference type="PANTHER" id="PTHR43780:SF2">
    <property type="entry name" value="1-AMINOCYCLOPROPANE-1-CARBOXYLATE DEAMINASE-RELATED"/>
    <property type="match status" value="1"/>
</dbReference>
<dbReference type="InterPro" id="IPR001926">
    <property type="entry name" value="TrpB-like_PALP"/>
</dbReference>
<dbReference type="GO" id="GO:0019148">
    <property type="term" value="F:D-cysteine desulfhydrase activity"/>
    <property type="evidence" value="ECO:0007669"/>
    <property type="project" value="TreeGrafter"/>
</dbReference>
<comment type="similarity">
    <text evidence="2">Belongs to the ACC deaminase/D-cysteine desulfhydrase family.</text>
</comment>
<evidence type="ECO:0000256" key="3">
    <source>
        <dbReference type="ARBA" id="ARBA00022898"/>
    </source>
</evidence>
<feature type="domain" description="Tryptophan synthase beta chain-like PALP" evidence="6">
    <location>
        <begin position="12"/>
        <end position="282"/>
    </location>
</feature>
<evidence type="ECO:0000313" key="7">
    <source>
        <dbReference type="EMBL" id="MBF5026551.1"/>
    </source>
</evidence>
<accession>A0A930YUK9</accession>
<dbReference type="Pfam" id="PF00291">
    <property type="entry name" value="PALP"/>
    <property type="match status" value="1"/>
</dbReference>
<sequence length="313" mass="34619">MLPLPNISMPIESLSFGEEHRITVHMKREDLIDTHISGNKYWKLYHNINEYLKSDPKSPLIITFGGAYSNHIAAVAALGKLLSLPTLGIIRGEELSDARITSPTLLRAASQGMDLVFTSRDRYRFKEELEAYYTSEFPHALVVPEGGTNSSAVKGIANMLDVRTTQYDVLCVPVGTGGTLAGITRYKQSYQKAIGMSVVKDLTLKQRIYTLANSSDFNLVDASQGRYGKVSDALIAYCNSFYDAFKIPLDPVYTGKMMFHLQEMIGAGYFAPGTKVLVFHTGGLQGISGINQTLRIKKKNLLNFEDKIEGFGL</sequence>
<name>A0A930YUK9_9FLAO</name>
<dbReference type="InterPro" id="IPR036052">
    <property type="entry name" value="TrpB-like_PALP_sf"/>
</dbReference>
<dbReference type="InterPro" id="IPR027278">
    <property type="entry name" value="ACCD_DCysDesulf"/>
</dbReference>
<keyword evidence="3 5" id="KW-0663">Pyridoxal phosphate</keyword>
<evidence type="ECO:0000256" key="2">
    <source>
        <dbReference type="ARBA" id="ARBA00008639"/>
    </source>
</evidence>
<reference evidence="7" key="1">
    <citation type="submission" date="2020-11" db="EMBL/GenBank/DDBJ databases">
        <title>Genome seq and assembly of Planobacterium sp.</title>
        <authorList>
            <person name="Chhetri G."/>
        </authorList>
    </citation>
    <scope>NUCLEOTIDE SEQUENCE</scope>
    <source>
        <strain evidence="7">GCR5</strain>
    </source>
</reference>
<comment type="caution">
    <text evidence="7">The sequence shown here is derived from an EMBL/GenBank/DDBJ whole genome shotgun (WGS) entry which is preliminary data.</text>
</comment>
<evidence type="ECO:0000259" key="6">
    <source>
        <dbReference type="Pfam" id="PF00291"/>
    </source>
</evidence>
<comment type="cofactor">
    <cofactor evidence="1">
        <name>pyridoxal 5'-phosphate</name>
        <dbReference type="ChEBI" id="CHEBI:597326"/>
    </cofactor>
</comment>
<keyword evidence="8" id="KW-1185">Reference proteome</keyword>
<feature type="active site" description="Nucleophile" evidence="4">
    <location>
        <position position="69"/>
    </location>
</feature>
<dbReference type="EMBL" id="JADKYY010000002">
    <property type="protein sequence ID" value="MBF5026551.1"/>
    <property type="molecule type" value="Genomic_DNA"/>
</dbReference>
<dbReference type="Proteomes" id="UP000694480">
    <property type="component" value="Unassembled WGS sequence"/>
</dbReference>
<dbReference type="PANTHER" id="PTHR43780">
    <property type="entry name" value="1-AMINOCYCLOPROPANE-1-CARBOXYLATE DEAMINASE-RELATED"/>
    <property type="match status" value="1"/>
</dbReference>